<evidence type="ECO:0000313" key="1">
    <source>
        <dbReference type="EMBL" id="ESN91480.1"/>
    </source>
</evidence>
<accession>T1EWY6</accession>
<dbReference type="Proteomes" id="UP000015101">
    <property type="component" value="Unassembled WGS sequence"/>
</dbReference>
<proteinExistence type="predicted"/>
<reference evidence="3" key="1">
    <citation type="submission" date="2012-12" db="EMBL/GenBank/DDBJ databases">
        <authorList>
            <person name="Hellsten U."/>
            <person name="Grimwood J."/>
            <person name="Chapman J.A."/>
            <person name="Shapiro H."/>
            <person name="Aerts A."/>
            <person name="Otillar R.P."/>
            <person name="Terry A.Y."/>
            <person name="Boore J.L."/>
            <person name="Simakov O."/>
            <person name="Marletaz F."/>
            <person name="Cho S.-J."/>
            <person name="Edsinger-Gonzales E."/>
            <person name="Havlak P."/>
            <person name="Kuo D.-H."/>
            <person name="Larsson T."/>
            <person name="Lv J."/>
            <person name="Arendt D."/>
            <person name="Savage R."/>
            <person name="Osoegawa K."/>
            <person name="de Jong P."/>
            <person name="Lindberg D.R."/>
            <person name="Seaver E.C."/>
            <person name="Weisblat D.A."/>
            <person name="Putnam N.H."/>
            <person name="Grigoriev I.V."/>
            <person name="Rokhsar D.S."/>
        </authorList>
    </citation>
    <scope>NUCLEOTIDE SEQUENCE</scope>
</reference>
<dbReference type="CTD" id="20201086"/>
<protein>
    <submittedName>
        <fullName evidence="1 2">Uncharacterized protein</fullName>
    </submittedName>
</protein>
<reference evidence="2" key="3">
    <citation type="submission" date="2015-06" db="UniProtKB">
        <authorList>
            <consortium name="EnsemblMetazoa"/>
        </authorList>
    </citation>
    <scope>IDENTIFICATION</scope>
</reference>
<keyword evidence="3" id="KW-1185">Reference proteome</keyword>
<evidence type="ECO:0000313" key="2">
    <source>
        <dbReference type="EnsemblMetazoa" id="HelroP165519"/>
    </source>
</evidence>
<dbReference type="AlphaFoldDB" id="T1EWY6"/>
<dbReference type="GeneID" id="20201086"/>
<dbReference type="HOGENOM" id="CLU_2148549_0_0_1"/>
<dbReference type="RefSeq" id="XP_009030331.1">
    <property type="nucleotide sequence ID" value="XM_009032083.1"/>
</dbReference>
<organism evidence="2 3">
    <name type="scientific">Helobdella robusta</name>
    <name type="common">Californian leech</name>
    <dbReference type="NCBI Taxonomy" id="6412"/>
    <lineage>
        <taxon>Eukaryota</taxon>
        <taxon>Metazoa</taxon>
        <taxon>Spiralia</taxon>
        <taxon>Lophotrochozoa</taxon>
        <taxon>Annelida</taxon>
        <taxon>Clitellata</taxon>
        <taxon>Hirudinea</taxon>
        <taxon>Rhynchobdellida</taxon>
        <taxon>Glossiphoniidae</taxon>
        <taxon>Helobdella</taxon>
    </lineage>
</organism>
<evidence type="ECO:0000313" key="3">
    <source>
        <dbReference type="Proteomes" id="UP000015101"/>
    </source>
</evidence>
<reference evidence="1 3" key="2">
    <citation type="journal article" date="2013" name="Nature">
        <title>Insights into bilaterian evolution from three spiralian genomes.</title>
        <authorList>
            <person name="Simakov O."/>
            <person name="Marletaz F."/>
            <person name="Cho S.J."/>
            <person name="Edsinger-Gonzales E."/>
            <person name="Havlak P."/>
            <person name="Hellsten U."/>
            <person name="Kuo D.H."/>
            <person name="Larsson T."/>
            <person name="Lv J."/>
            <person name="Arendt D."/>
            <person name="Savage R."/>
            <person name="Osoegawa K."/>
            <person name="de Jong P."/>
            <person name="Grimwood J."/>
            <person name="Chapman J.A."/>
            <person name="Shapiro H."/>
            <person name="Aerts A."/>
            <person name="Otillar R.P."/>
            <person name="Terry A.Y."/>
            <person name="Boore J.L."/>
            <person name="Grigoriev I.V."/>
            <person name="Lindberg D.R."/>
            <person name="Seaver E.C."/>
            <person name="Weisblat D.A."/>
            <person name="Putnam N.H."/>
            <person name="Rokhsar D.S."/>
        </authorList>
    </citation>
    <scope>NUCLEOTIDE SEQUENCE</scope>
</reference>
<name>T1EWY6_HELRO</name>
<dbReference type="KEGG" id="hro:HELRODRAFT_165519"/>
<dbReference type="InParanoid" id="T1EWY6"/>
<dbReference type="EnsemblMetazoa" id="HelroT165519">
    <property type="protein sequence ID" value="HelroP165519"/>
    <property type="gene ID" value="HelroG165519"/>
</dbReference>
<dbReference type="EMBL" id="KB097700">
    <property type="protein sequence ID" value="ESN91480.1"/>
    <property type="molecule type" value="Genomic_DNA"/>
</dbReference>
<dbReference type="EMBL" id="AMQM01002088">
    <property type="status" value="NOT_ANNOTATED_CDS"/>
    <property type="molecule type" value="Genomic_DNA"/>
</dbReference>
<sequence length="112" mass="12586">MAILAPYVGQEEPELNQHSFLMLQRRLAFLISDKSHKQTLNSFSLHPFVPCSCDQFMQLQHCIHTSANTPSTPTQPAHDTAVSDAGVNACLDSASFCILSHYEIFYFRSNCH</sequence>
<gene>
    <name evidence="2" type="primary">20201086</name>
    <name evidence="1" type="ORF">HELRODRAFT_165519</name>
</gene>